<proteinExistence type="predicted"/>
<organism evidence="3">
    <name type="scientific">Ajellomyces capsulatus (strain H88)</name>
    <name type="common">Darling's disease fungus</name>
    <name type="synonym">Histoplasma capsulatum</name>
    <dbReference type="NCBI Taxonomy" id="544711"/>
    <lineage>
        <taxon>Eukaryota</taxon>
        <taxon>Fungi</taxon>
        <taxon>Dikarya</taxon>
        <taxon>Ascomycota</taxon>
        <taxon>Pezizomycotina</taxon>
        <taxon>Eurotiomycetes</taxon>
        <taxon>Eurotiomycetidae</taxon>
        <taxon>Onygenales</taxon>
        <taxon>Ajellomycetaceae</taxon>
        <taxon>Histoplasma</taxon>
    </lineage>
</organism>
<evidence type="ECO:0000256" key="1">
    <source>
        <dbReference type="SAM" id="SignalP"/>
    </source>
</evidence>
<keyword evidence="1" id="KW-0732">Signal</keyword>
<feature type="chain" id="PRO_5003262164" evidence="1">
    <location>
        <begin position="21"/>
        <end position="335"/>
    </location>
</feature>
<reference evidence="3" key="1">
    <citation type="submission" date="2008-07" db="EMBL/GenBank/DDBJ databases">
        <title>Annotation of Ajellomyces capsulatus strain H88.</title>
        <authorList>
            <person name="Champion M."/>
            <person name="Cuomo C."/>
            <person name="Ma L.-J."/>
            <person name="Henn M.R."/>
            <person name="Sil A."/>
            <person name="Goldman B."/>
            <person name="Young S.K."/>
            <person name="Kodira C.D."/>
            <person name="Zeng Q."/>
            <person name="Koehrsen M."/>
            <person name="Alvarado L."/>
            <person name="Berlin A."/>
            <person name="Borenstein D."/>
            <person name="Chen Z."/>
            <person name="Engels R."/>
            <person name="Freedman E."/>
            <person name="Gellesch M."/>
            <person name="Goldberg J."/>
            <person name="Griggs A."/>
            <person name="Gujja S."/>
            <person name="Heiman D."/>
            <person name="Hepburn T."/>
            <person name="Howarth C."/>
            <person name="Jen D."/>
            <person name="Larson L."/>
            <person name="Lewis B."/>
            <person name="Mehta T."/>
            <person name="Park D."/>
            <person name="Pearson M."/>
            <person name="Roberts A."/>
            <person name="Saif S."/>
            <person name="Shea T."/>
            <person name="Shenoy N."/>
            <person name="Sisk P."/>
            <person name="Stolte C."/>
            <person name="Sykes S."/>
            <person name="Walk T."/>
            <person name="White J."/>
            <person name="Yandava C."/>
            <person name="Klein B."/>
            <person name="McEwen J.G."/>
            <person name="Puccia R."/>
            <person name="Goldman G.H."/>
            <person name="Felipe M.S."/>
            <person name="Nino-Vega G."/>
            <person name="San-Blas G."/>
            <person name="Taylor J."/>
            <person name="Mendoza L."/>
            <person name="Galagan J."/>
            <person name="Nusbaum C."/>
            <person name="Birren B."/>
        </authorList>
    </citation>
    <scope>NUCLEOTIDE SEQUENCE [LARGE SCALE GENOMIC DNA]</scope>
    <source>
        <strain evidence="3">H88</strain>
    </source>
</reference>
<dbReference type="HOGENOM" id="CLU_828921_0_0_1"/>
<evidence type="ECO:0000313" key="2">
    <source>
        <dbReference type="EMBL" id="EGC48028.1"/>
    </source>
</evidence>
<sequence length="335" mass="38646">MDKGKVVFFSFFLVWPPLCPIDVRNFPKWDEGNQLVYPKSQSHVHNHNTTATIRGEDVLNIYSLPTSRTTAPAFLNLAQLPTTVMPSRQVLFNHHGLLGHRIDILFRYRMSLERANYHFAKTASTGNRLNIEAGYNRLQDVTMFYLWQISSVLSMVEREPAPKSTFCRLDMVVLIPDPLFLRPTRELSGDASRMGYCTAKEVKGGYTVSVRRTVAKWSLWCQDNPETLKQKRPLCPLHQDWGLRRLHRIVLLGTEATTKLARKTRPSHLLVPGTRRYNRNLTFVPRLWGEQILFYICGTIGSVKEGIFSNNALQGLVTYHKNGGYLPHRKREHWQ</sequence>
<dbReference type="Proteomes" id="UP000008142">
    <property type="component" value="Unassembled WGS sequence"/>
</dbReference>
<gene>
    <name evidence="2" type="ORF">HCEG_07243</name>
</gene>
<accession>F0ULY4</accession>
<evidence type="ECO:0000313" key="3">
    <source>
        <dbReference type="Proteomes" id="UP000008142"/>
    </source>
</evidence>
<dbReference type="OrthoDB" id="10370312at2759"/>
<dbReference type="AlphaFoldDB" id="F0ULY4"/>
<name>F0ULY4_AJEC8</name>
<dbReference type="EMBL" id="DS990640">
    <property type="protein sequence ID" value="EGC48028.1"/>
    <property type="molecule type" value="Genomic_DNA"/>
</dbReference>
<feature type="signal peptide" evidence="1">
    <location>
        <begin position="1"/>
        <end position="20"/>
    </location>
</feature>
<protein>
    <submittedName>
        <fullName evidence="2">Predicted protein</fullName>
    </submittedName>
</protein>